<feature type="transmembrane region" description="Helical" evidence="2">
    <location>
        <begin position="16"/>
        <end position="37"/>
    </location>
</feature>
<proteinExistence type="predicted"/>
<dbReference type="EMBL" id="BLLK01000057">
    <property type="protein sequence ID" value="GFH56922.1"/>
    <property type="molecule type" value="Genomic_DNA"/>
</dbReference>
<accession>A0AAD3D304</accession>
<evidence type="ECO:0000256" key="2">
    <source>
        <dbReference type="SAM" id="Phobius"/>
    </source>
</evidence>
<reference evidence="3 4" key="1">
    <citation type="journal article" date="2021" name="Sci. Rep.">
        <title>The genome of the diatom Chaetoceros tenuissimus carries an ancient integrated fragment of an extant virus.</title>
        <authorList>
            <person name="Hongo Y."/>
            <person name="Kimura K."/>
            <person name="Takaki Y."/>
            <person name="Yoshida Y."/>
            <person name="Baba S."/>
            <person name="Kobayashi G."/>
            <person name="Nagasaki K."/>
            <person name="Hano T."/>
            <person name="Tomaru Y."/>
        </authorList>
    </citation>
    <scope>NUCLEOTIDE SEQUENCE [LARGE SCALE GENOMIC DNA]</scope>
    <source>
        <strain evidence="3 4">NIES-3715</strain>
    </source>
</reference>
<dbReference type="Pfam" id="PF10961">
    <property type="entry name" value="SelK_SelG"/>
    <property type="match status" value="1"/>
</dbReference>
<dbReference type="Proteomes" id="UP001054902">
    <property type="component" value="Unassembled WGS sequence"/>
</dbReference>
<sequence length="94" mass="9724">MVYISSDGSVNSKPKFTIVGFLTGILSGIYNFFALFLSTITGNPAQIQVNQNKRSTGSKLGSGNGAFKPNRKRGGNIRQVKNLGCAQGAAAGGG</sequence>
<gene>
    <name evidence="3" type="ORF">CTEN210_13398</name>
</gene>
<feature type="compositionally biased region" description="Polar residues" evidence="1">
    <location>
        <begin position="51"/>
        <end position="61"/>
    </location>
</feature>
<name>A0AAD3D304_9STRA</name>
<keyword evidence="2" id="KW-0472">Membrane</keyword>
<comment type="caution">
    <text evidence="3">The sequence shown here is derived from an EMBL/GenBank/DDBJ whole genome shotgun (WGS) entry which is preliminary data.</text>
</comment>
<evidence type="ECO:0000313" key="3">
    <source>
        <dbReference type="EMBL" id="GFH56922.1"/>
    </source>
</evidence>
<dbReference type="InterPro" id="IPR024491">
    <property type="entry name" value="Se_SelK/SelG"/>
</dbReference>
<organism evidence="3 4">
    <name type="scientific">Chaetoceros tenuissimus</name>
    <dbReference type="NCBI Taxonomy" id="426638"/>
    <lineage>
        <taxon>Eukaryota</taxon>
        <taxon>Sar</taxon>
        <taxon>Stramenopiles</taxon>
        <taxon>Ochrophyta</taxon>
        <taxon>Bacillariophyta</taxon>
        <taxon>Coscinodiscophyceae</taxon>
        <taxon>Chaetocerotophycidae</taxon>
        <taxon>Chaetocerotales</taxon>
        <taxon>Chaetocerotaceae</taxon>
        <taxon>Chaetoceros</taxon>
    </lineage>
</organism>
<feature type="region of interest" description="Disordered" evidence="1">
    <location>
        <begin position="51"/>
        <end position="75"/>
    </location>
</feature>
<evidence type="ECO:0000256" key="1">
    <source>
        <dbReference type="SAM" id="MobiDB-lite"/>
    </source>
</evidence>
<evidence type="ECO:0000313" key="4">
    <source>
        <dbReference type="Proteomes" id="UP001054902"/>
    </source>
</evidence>
<keyword evidence="2" id="KW-1133">Transmembrane helix</keyword>
<keyword evidence="4" id="KW-1185">Reference proteome</keyword>
<dbReference type="AlphaFoldDB" id="A0AAD3D304"/>
<protein>
    <submittedName>
        <fullName evidence="3">Uncharacterized protein</fullName>
    </submittedName>
</protein>
<keyword evidence="2" id="KW-0812">Transmembrane</keyword>